<evidence type="ECO:0000259" key="4">
    <source>
        <dbReference type="PROSITE" id="PS51755"/>
    </source>
</evidence>
<dbReference type="InterPro" id="IPR001867">
    <property type="entry name" value="OmpR/PhoB-type_DNA-bd"/>
</dbReference>
<dbReference type="InterPro" id="IPR027417">
    <property type="entry name" value="P-loop_NTPase"/>
</dbReference>
<dbReference type="GO" id="GO:0003677">
    <property type="term" value="F:DNA binding"/>
    <property type="evidence" value="ECO:0007669"/>
    <property type="project" value="UniProtKB-UniRule"/>
</dbReference>
<dbReference type="GO" id="GO:0006355">
    <property type="term" value="P:regulation of DNA-templated transcription"/>
    <property type="evidence" value="ECO:0007669"/>
    <property type="project" value="InterPro"/>
</dbReference>
<dbReference type="OrthoDB" id="136365at2"/>
<dbReference type="Gene3D" id="1.10.10.10">
    <property type="entry name" value="Winged helix-like DNA-binding domain superfamily/Winged helix DNA-binding domain"/>
    <property type="match status" value="1"/>
</dbReference>
<comment type="similarity">
    <text evidence="1">Belongs to the AfsR/DnrI/RedD regulatory family.</text>
</comment>
<evidence type="ECO:0000313" key="5">
    <source>
        <dbReference type="EMBL" id="TDQ00782.1"/>
    </source>
</evidence>
<name>A0A4R6SFJ0_LABRH</name>
<dbReference type="RefSeq" id="WP_133849446.1">
    <property type="nucleotide sequence ID" value="NZ_SNXZ01000002.1"/>
</dbReference>
<dbReference type="InterPro" id="IPR059106">
    <property type="entry name" value="WHD_MalT"/>
</dbReference>
<dbReference type="AlphaFoldDB" id="A0A4R6SFJ0"/>
<dbReference type="GO" id="GO:0000160">
    <property type="term" value="P:phosphorelay signal transduction system"/>
    <property type="evidence" value="ECO:0007669"/>
    <property type="project" value="InterPro"/>
</dbReference>
<evidence type="ECO:0000256" key="1">
    <source>
        <dbReference type="ARBA" id="ARBA00005820"/>
    </source>
</evidence>
<dbReference type="Gene3D" id="1.25.40.10">
    <property type="entry name" value="Tetratricopeptide repeat domain"/>
    <property type="match status" value="1"/>
</dbReference>
<comment type="caution">
    <text evidence="5">The sequence shown here is derived from an EMBL/GenBank/DDBJ whole genome shotgun (WGS) entry which is preliminary data.</text>
</comment>
<evidence type="ECO:0000313" key="6">
    <source>
        <dbReference type="Proteomes" id="UP000295444"/>
    </source>
</evidence>
<evidence type="ECO:0000256" key="2">
    <source>
        <dbReference type="ARBA" id="ARBA00023125"/>
    </source>
</evidence>
<dbReference type="InterPro" id="IPR049945">
    <property type="entry name" value="AAA_22"/>
</dbReference>
<dbReference type="Pfam" id="PF00486">
    <property type="entry name" value="Trans_reg_C"/>
    <property type="match status" value="1"/>
</dbReference>
<dbReference type="Pfam" id="PF25873">
    <property type="entry name" value="WHD_MalT"/>
    <property type="match status" value="1"/>
</dbReference>
<dbReference type="SUPFAM" id="SSF48452">
    <property type="entry name" value="TPR-like"/>
    <property type="match status" value="1"/>
</dbReference>
<dbReference type="SUPFAM" id="SSF46894">
    <property type="entry name" value="C-terminal effector domain of the bipartite response regulators"/>
    <property type="match status" value="1"/>
</dbReference>
<dbReference type="InterPro" id="IPR051677">
    <property type="entry name" value="AfsR-DnrI-RedD_regulator"/>
</dbReference>
<dbReference type="EMBL" id="SNXZ01000002">
    <property type="protein sequence ID" value="TDQ00782.1"/>
    <property type="molecule type" value="Genomic_DNA"/>
</dbReference>
<gene>
    <name evidence="5" type="ORF">EV186_102648</name>
</gene>
<accession>A0A4R6SFJ0</accession>
<dbReference type="GO" id="GO:0016887">
    <property type="term" value="F:ATP hydrolysis activity"/>
    <property type="evidence" value="ECO:0007669"/>
    <property type="project" value="InterPro"/>
</dbReference>
<organism evidence="5 6">
    <name type="scientific">Labedaea rhizosphaerae</name>
    <dbReference type="NCBI Taxonomy" id="598644"/>
    <lineage>
        <taxon>Bacteria</taxon>
        <taxon>Bacillati</taxon>
        <taxon>Actinomycetota</taxon>
        <taxon>Actinomycetes</taxon>
        <taxon>Pseudonocardiales</taxon>
        <taxon>Pseudonocardiaceae</taxon>
        <taxon>Labedaea</taxon>
    </lineage>
</organism>
<dbReference type="SMART" id="SM00862">
    <property type="entry name" value="Trans_reg_C"/>
    <property type="match status" value="1"/>
</dbReference>
<dbReference type="Pfam" id="PF13401">
    <property type="entry name" value="AAA_22"/>
    <property type="match status" value="1"/>
</dbReference>
<dbReference type="InterPro" id="IPR011990">
    <property type="entry name" value="TPR-like_helical_dom_sf"/>
</dbReference>
<dbReference type="Proteomes" id="UP000295444">
    <property type="component" value="Unassembled WGS sequence"/>
</dbReference>
<dbReference type="PANTHER" id="PTHR35807">
    <property type="entry name" value="TRANSCRIPTIONAL REGULATOR REDD-RELATED"/>
    <property type="match status" value="1"/>
</dbReference>
<dbReference type="InterPro" id="IPR036388">
    <property type="entry name" value="WH-like_DNA-bd_sf"/>
</dbReference>
<reference evidence="5 6" key="1">
    <citation type="submission" date="2019-03" db="EMBL/GenBank/DDBJ databases">
        <title>Genomic Encyclopedia of Type Strains, Phase IV (KMG-IV): sequencing the most valuable type-strain genomes for metagenomic binning, comparative biology and taxonomic classification.</title>
        <authorList>
            <person name="Goeker M."/>
        </authorList>
    </citation>
    <scope>NUCLEOTIDE SEQUENCE [LARGE SCALE GENOMIC DNA]</scope>
    <source>
        <strain evidence="5 6">DSM 45361</strain>
    </source>
</reference>
<dbReference type="SUPFAM" id="SSF52540">
    <property type="entry name" value="P-loop containing nucleoside triphosphate hydrolases"/>
    <property type="match status" value="1"/>
</dbReference>
<dbReference type="PROSITE" id="PS51755">
    <property type="entry name" value="OMPR_PHOB"/>
    <property type="match status" value="1"/>
</dbReference>
<dbReference type="Pfam" id="PF03704">
    <property type="entry name" value="BTAD"/>
    <property type="match status" value="1"/>
</dbReference>
<feature type="DNA-binding region" description="OmpR/PhoB-type" evidence="3">
    <location>
        <begin position="665"/>
        <end position="771"/>
    </location>
</feature>
<dbReference type="SMART" id="SM01043">
    <property type="entry name" value="BTAD"/>
    <property type="match status" value="1"/>
</dbReference>
<keyword evidence="6" id="KW-1185">Reference proteome</keyword>
<proteinExistence type="inferred from homology"/>
<protein>
    <submittedName>
        <fullName evidence="5">Transcriptional regulator</fullName>
    </submittedName>
</protein>
<dbReference type="InterPro" id="IPR005158">
    <property type="entry name" value="BTAD"/>
</dbReference>
<dbReference type="InterPro" id="IPR016032">
    <property type="entry name" value="Sig_transdc_resp-reg_C-effctor"/>
</dbReference>
<feature type="domain" description="OmpR/PhoB-type" evidence="4">
    <location>
        <begin position="665"/>
        <end position="771"/>
    </location>
</feature>
<sequence length="905" mass="96916">MAVTLVPSEWLDSPMTLSRTTGRLHRDELIVKADLLASARACLVVGPAGSGKSVLLEQLAMLAPPGQVVLSCPLGAHVRTEAELVARLARVLHVVVPRRVDALLDALAGTDMANVVLHLDDTHTITATPAEHALARFIAEAPPSLRFVLAGRDERVAGLGGDVPRIDHDDLRLREHEVAQLFAQVYRAPLAPELAAELCDRTEGHLGIVRLLHADTALLPAAERIAALKAAHSPSLATFLTREVLDPLPTALREFMIAASPLGVLDGPLCDAALSRTDSHRLLAELTARQALTFRVRHGGGSHRFHGLLQRHLEQLLVERTGARRAHQAYRSAAVHLAEAGRWTDAYRCHARAGDWVAAAGVLHRFGAQSVQNKTDDPWVALAEARRLRGEGRLDEALENYARAETALPDPVQRWQCALERSGVARWAGRPVHPLVGDICGHVADAVRSHPAKLLNRAVPAHSPEWTLGRAVAAMLDGRPSLALELCGPLTAGPPGFVTLASRLLVAALGAIARGTGTVSDFAELAADCERAGWLWLARVARAATAVIDPDGCADAAAIVEECSGIGDKWGALLAGAFLAVGRLRADQDAIGALSTASMRARALDARVPQAWLHLVLVDELERRGDRRVAVERAEVERLLAAAVLDRAREHGSKLLAVLRAPAAAPAPCAGGEPLVVVRCLGSYTVTIGGTEVDLSGLRAQARRVLRMLTLHCGQPVHEERLVTALWPDSPAERTKHRLQVAISSLRALLRKHLPPGHGIVRQGNAYLLRLPAGSLVDVLEFTDTAHRWRTARRAGDNATATALGQRLLELYHGELLTEEGAEEWLLAQREALRGLAAGAAVVLAHAAMAGGDWGAAIEACERGVTIDDLDSRLWTMLAAARLRTGNHAAAVRAEDTYRTLVAEA</sequence>
<evidence type="ECO:0000256" key="3">
    <source>
        <dbReference type="PROSITE-ProRule" id="PRU01091"/>
    </source>
</evidence>
<keyword evidence="2 3" id="KW-0238">DNA-binding</keyword>